<organism evidence="2 3">
    <name type="scientific">Paramecium octaurelia</name>
    <dbReference type="NCBI Taxonomy" id="43137"/>
    <lineage>
        <taxon>Eukaryota</taxon>
        <taxon>Sar</taxon>
        <taxon>Alveolata</taxon>
        <taxon>Ciliophora</taxon>
        <taxon>Intramacronucleata</taxon>
        <taxon>Oligohymenophorea</taxon>
        <taxon>Peniculida</taxon>
        <taxon>Parameciidae</taxon>
        <taxon>Paramecium</taxon>
    </lineage>
</organism>
<dbReference type="EMBL" id="CAJJDP010000094">
    <property type="protein sequence ID" value="CAD8189630.1"/>
    <property type="molecule type" value="Genomic_DNA"/>
</dbReference>
<dbReference type="Proteomes" id="UP000683925">
    <property type="component" value="Unassembled WGS sequence"/>
</dbReference>
<protein>
    <submittedName>
        <fullName evidence="2">Uncharacterized protein</fullName>
    </submittedName>
</protein>
<keyword evidence="3" id="KW-1185">Reference proteome</keyword>
<evidence type="ECO:0000313" key="3">
    <source>
        <dbReference type="Proteomes" id="UP000683925"/>
    </source>
</evidence>
<evidence type="ECO:0000313" key="2">
    <source>
        <dbReference type="EMBL" id="CAD8189630.1"/>
    </source>
</evidence>
<accession>A0A8S1WLP9</accession>
<dbReference type="OrthoDB" id="296748at2759"/>
<feature type="coiled-coil region" evidence="1">
    <location>
        <begin position="600"/>
        <end position="627"/>
    </location>
</feature>
<proteinExistence type="predicted"/>
<reference evidence="2" key="1">
    <citation type="submission" date="2021-01" db="EMBL/GenBank/DDBJ databases">
        <authorList>
            <consortium name="Genoscope - CEA"/>
            <person name="William W."/>
        </authorList>
    </citation>
    <scope>NUCLEOTIDE SEQUENCE</scope>
</reference>
<comment type="caution">
    <text evidence="2">The sequence shown here is derived from an EMBL/GenBank/DDBJ whole genome shotgun (WGS) entry which is preliminary data.</text>
</comment>
<keyword evidence="1" id="KW-0175">Coiled coil</keyword>
<evidence type="ECO:0000256" key="1">
    <source>
        <dbReference type="SAM" id="Coils"/>
    </source>
</evidence>
<gene>
    <name evidence="2" type="ORF">POCTA_138.1.T0950155</name>
</gene>
<sequence>MQKQIVQCLVEISQQISNVHQSESRLSFKRQLHKFLEKLKSGDSLKQYQSILIRYLHNAISNTLNHKLTVQQQIITILIQFFEVDQPQVCDSQTLCEVIVDFVRFLIKQEIQDEYLKKQFANFIKITFWKIKIFNIPNMEIKDIEIFDQHFNLNLKTSIFSNKSLQQLLKNYLLQIEELSEYLLAFQYPEVVLMVLDLSALKFDIPKFINNGTLDFDCKSKLQILPHEQQIQLFLNLKELDNEKLDIVTQLIFQNQVLDIASQIPKLITVIVNSQQIDFDRALIILKRISNNQKFNLNYEYLRAVLLQSKEKQLNNFIIDAIVTFEQNPENIVKQEIQKHSNPLSIIYLLIQLIKQEHFEQLFEKLLNKSISPYQYVILHVILIIQDKSIILDPLQEQCLRFQLNEICLVQMFSLYSFQNLNIKRKMKLLSQFQQLIETEQNMSFYDILVIIGQETTQSPQINQRIGQILNREWNNISNFLKQIAYNKQSQIIQGFYYIVMYFTDQNESEFLRLFDIIHKSMCTRNKAVNYNMLLNSIQQYEQGKPETEIQLYVMLLKINYLLQDNFINRKKNGEEISERSSELGDLNEGQEQEYYKQIQEHGKNLIEQLEKQIKRYETIYLGMQKNLYLAVQISRLLQLSDVKINIQHSLMVNERVQNMLFEQNLIESDIIWDSLKKLQKVQLATAIIQIFKNEKNNVKLIKMVVVELSKLCKYRYYALLWKQYDILSIQQNVQQQISNITKLQMAVHKFQLILQIEDNYEFLKLGYQQVQKSQFELLALLIAISLHCGISNNFIDGMGEQNEMCINKLIVEFSCAGLLQLVLTLVKPIKQQKKKKQSMEIEKKLEDCLNNQLQDAINLVLIGIQKNLNKNQDLKQEFINLATNVYQFGQSAEYSLIFDLFDKIPYQLIINCLKSIQNQDKFFDQKLQHILVLISKFDKIQLTNEFFELSYDIIINNHQITQTMIEYCLQLISIIKMNENGQSQVQSNIDVQQLKEVLIPENFVPTGCTIQNIQQQIYTCIQCSNNNKKNIQCCASCAFSCHQNHQIQYENMIESMCECNQTKKCNQQRQKQQIQPQLNRRPLFPPQTTATSGVLVEYLRREREIREYREFKDLELHPHINIREYTGRIKDNFQEFDSEVELEDSLSSSQIQYHEESNNDVVEKYESSSNSIIEIEPNQFEPKEVKNQMRPQQDSKFFSKLKINFELLFDKLIQMCNFTIQNYKNLESNQQTDVEEQEYELQSKTAHNIQKITALVSSGNIIQHKTENIDVLNELRTQQEQIQSKLGIYYVAFQIRRVIDEGDNFIAVVGHSEMKIFNKAKYFSLLEKKTSGLQLPYTKISCRPPVSTILFNPYNQKQILVSALLEIHLFELKQDGTLQSDKTVISRFTHPISKTLWINQNSFAWLAYNSIYTFNINTQNQQCYNLNIEEKKIKDFCVINGTILCVDLQGDIYQQKLVEGQSKIPISEKVNLDDQLKGKTRDKIPQCLAKINNTSILLISYKNGASFLCNYQDKAFINIVRLDELLVSQQLDGLLASPQFISQNKSHLKFAVLAQKQNLTNQQVNFHSGRLLIIEINNKGNVYVQQIFDNFVEGYCLLKDSEYNFYALAVADNKQLISACLNLKDNATQLCVDRKNENQDQLINQLKERFELNLLKQSSHLFNPLQNFCLAPSVLATPQQLQIGPTSITVTQGYAITGIIFNKPNVDQIEIFKYRTIQKRNNFIIIPLNYIEQIYTLLTHTITFTQNNYINLQVYIQKMTLSQAMMTKLMSILNQDNNQMKSYIFQDIKQRNQKFKSMLSEQQINLVNSLDCLGITLQAYQNPSIKFTIIPQLISIIQQNQPIITDSAKKLLKTLLKSHKALLGSEYDYRSIKDKIFIEKIKSKTATQIVQKLQKIQSTRLPQLFYVFNQVPNVIFDILSETINYKQYSQLLLRYLQFLQNCSKDINETLSQIEDIKQLWKLSNQNMFNRIFIDELIIFQKNKKSETFEYAWDVFIKDNNQQPEKIETEYMEEKSKLEPFYDFDEIPIEYGDDYDPYEAILLRQEIQKQQPIITQTKKCRQIAFPTPKPTQSLLVEQYDLIKAYSLWLQKGIKAQNELYQKGKREFQYLLQLSKQFYTLAKSTKNLNVVVDYLQMIDFKGKGISSILLLTYINGKNVNDELWTVFNQNQLFLDLQVIYDVLNNLDISDQQQGRLKQKNLPLDKLRDIMKSEIESQIQLLIGLMEKKNQLLYLQIIKYLLNATKINIQMAEKLQTNQWTELICQLKINQSSKQIASTYLKQLLQQIIAKQDYFYIKDINLYRTQLRELNKNQSLYINKQSTYQALKRILKTSKKRPQFWKEFCDDNVLKIIKSLIKSYPKETLEVIEIII</sequence>
<dbReference type="OMA" id="HKTENID"/>
<name>A0A8S1WLP9_PAROT</name>
<dbReference type="CDD" id="cd19669">
    <property type="entry name" value="UBR-box"/>
    <property type="match status" value="1"/>
</dbReference>